<evidence type="ECO:0000256" key="4">
    <source>
        <dbReference type="RuleBase" id="RU362073"/>
    </source>
</evidence>
<dbReference type="GO" id="GO:0005576">
    <property type="term" value="C:extracellular region"/>
    <property type="evidence" value="ECO:0007669"/>
    <property type="project" value="UniProtKB-SubCell"/>
</dbReference>
<dbReference type="Pfam" id="PF00700">
    <property type="entry name" value="Flagellin_C"/>
    <property type="match status" value="1"/>
</dbReference>
<evidence type="ECO:0000259" key="7">
    <source>
        <dbReference type="Pfam" id="PF00700"/>
    </source>
</evidence>
<dbReference type="InterPro" id="IPR001492">
    <property type="entry name" value="Flagellin"/>
</dbReference>
<evidence type="ECO:0000256" key="3">
    <source>
        <dbReference type="ARBA" id="ARBA00023143"/>
    </source>
</evidence>
<evidence type="ECO:0000313" key="8">
    <source>
        <dbReference type="EMBL" id="ADV36284.1"/>
    </source>
</evidence>
<dbReference type="PANTHER" id="PTHR42792:SF2">
    <property type="entry name" value="FLAGELLIN"/>
    <property type="match status" value="1"/>
</dbReference>
<dbReference type="Pfam" id="PF00669">
    <property type="entry name" value="Flagellin_N"/>
    <property type="match status" value="1"/>
</dbReference>
<proteinExistence type="inferred from homology"/>
<comment type="function">
    <text evidence="4">Flagellin is the subunit protein which polymerizes to form the filaments of bacterial flagella.</text>
</comment>
<evidence type="ECO:0000259" key="6">
    <source>
        <dbReference type="Pfam" id="PF00669"/>
    </source>
</evidence>
<keyword evidence="8" id="KW-0966">Cell projection</keyword>
<dbReference type="PANTHER" id="PTHR42792">
    <property type="entry name" value="FLAGELLIN"/>
    <property type="match status" value="1"/>
</dbReference>
<keyword evidence="8" id="KW-0969">Cilium</keyword>
<name>E7EC81_CLOSE</name>
<dbReference type="PRINTS" id="PR00207">
    <property type="entry name" value="FLAGELLIN"/>
</dbReference>
<keyword evidence="8" id="KW-0282">Flagellum</keyword>
<dbReference type="InterPro" id="IPR001029">
    <property type="entry name" value="Flagellin_N"/>
</dbReference>
<dbReference type="SUPFAM" id="SSF64518">
    <property type="entry name" value="Phase 1 flagellin"/>
    <property type="match status" value="1"/>
</dbReference>
<evidence type="ECO:0000256" key="1">
    <source>
        <dbReference type="ARBA" id="ARBA00005709"/>
    </source>
</evidence>
<dbReference type="GO" id="GO:0009288">
    <property type="term" value="C:bacterial-type flagellum"/>
    <property type="evidence" value="ECO:0007669"/>
    <property type="project" value="UniProtKB-SubCell"/>
</dbReference>
<reference evidence="8" key="1">
    <citation type="submission" date="2010-11" db="EMBL/GenBank/DDBJ databases">
        <title>Cloning and sequence analysis of partial flagellin gene from Clostridium septicum.</title>
        <authorList>
            <person name="Peng X."/>
            <person name="Jiang Y."/>
            <person name="Ding J."/>
            <person name="Wang N."/>
            <person name="Li X."/>
        </authorList>
    </citation>
    <scope>NUCLEOTIDE SEQUENCE</scope>
    <source>
        <strain evidence="8">C55-1</strain>
    </source>
</reference>
<comment type="similarity">
    <text evidence="1 4">Belongs to the bacterial flagellin family.</text>
</comment>
<feature type="domain" description="Flagellin N-terminal" evidence="6">
    <location>
        <begin position="3"/>
        <end position="138"/>
    </location>
</feature>
<feature type="domain" description="Flagellin C-terminal" evidence="7">
    <location>
        <begin position="302"/>
        <end position="387"/>
    </location>
</feature>
<evidence type="ECO:0000256" key="5">
    <source>
        <dbReference type="SAM" id="Coils"/>
    </source>
</evidence>
<comment type="subcellular location">
    <subcellularLocation>
        <location evidence="4">Secreted</location>
    </subcellularLocation>
    <subcellularLocation>
        <location evidence="4">Bacterial flagellum</location>
    </subcellularLocation>
</comment>
<keyword evidence="4" id="KW-0964">Secreted</keyword>
<dbReference type="Gene3D" id="1.20.1330.10">
    <property type="entry name" value="f41 fragment of flagellin, N-terminal domain"/>
    <property type="match status" value="1"/>
</dbReference>
<dbReference type="AlphaFoldDB" id="E7EC81"/>
<evidence type="ECO:0000256" key="2">
    <source>
        <dbReference type="ARBA" id="ARBA00020110"/>
    </source>
</evidence>
<organism evidence="8">
    <name type="scientific">Clostridium septicum</name>
    <dbReference type="NCBI Taxonomy" id="1504"/>
    <lineage>
        <taxon>Bacteria</taxon>
        <taxon>Bacillati</taxon>
        <taxon>Bacillota</taxon>
        <taxon>Clostridia</taxon>
        <taxon>Eubacteriales</taxon>
        <taxon>Clostridiaceae</taxon>
        <taxon>Clostridium</taxon>
    </lineage>
</organism>
<accession>E7EC81</accession>
<keyword evidence="3 4" id="KW-0975">Bacterial flagellum</keyword>
<keyword evidence="5" id="KW-0175">Coiled coil</keyword>
<feature type="coiled-coil region" evidence="5">
    <location>
        <begin position="319"/>
        <end position="353"/>
    </location>
</feature>
<dbReference type="EMBL" id="HQ650581">
    <property type="protein sequence ID" value="ADV36284.1"/>
    <property type="molecule type" value="Genomic_DNA"/>
</dbReference>
<dbReference type="InterPro" id="IPR046358">
    <property type="entry name" value="Flagellin_C"/>
</dbReference>
<protein>
    <recommendedName>
        <fullName evidence="2 4">Flagellin</fullName>
    </recommendedName>
</protein>
<dbReference type="InterPro" id="IPR042187">
    <property type="entry name" value="Flagellin_C_sub2"/>
</dbReference>
<dbReference type="GO" id="GO:0005198">
    <property type="term" value="F:structural molecule activity"/>
    <property type="evidence" value="ECO:0007669"/>
    <property type="project" value="UniProtKB-UniRule"/>
</dbReference>
<dbReference type="Gene3D" id="3.30.70.2120">
    <property type="match status" value="1"/>
</dbReference>
<sequence length="388" mass="42181">MIINHNMNAMNAHRNMASNTVATGKSMEKLSSGLRINRAGDDAAGLSISEKMRGQIRGLEQASRNSQDGISLIQTTEGALNETHSILQRMRELSVQASNDTNTSEDRGQLTKELDQLKSEIDRISSQTQFNKMDVLNGDGDKPFKANIQVGANSNQAIEIAIDKMDYDSLFKAHSVSGDAVKGDNITIKAKKDITITIDTKKIVVEADKGTVDKTLTKGELVAEINKGIEKDADLKGKVKASFADDKLTISRVDGLDKEVTVKIEDNNASGNTKLGSGQDTKSKMEVFKVDFTSHAAATGSISAIDRAIEKVSTQRSQLGAYQNRLEHTIKNVDNAAENLQAAESRVRDVDMANEMMTFSKNNILTQAAQAMLAQANQQPQGVLQLLR</sequence>
<dbReference type="Gene3D" id="6.10.10.10">
    <property type="entry name" value="Flagellar export chaperone, C-terminal domain"/>
    <property type="match status" value="1"/>
</dbReference>